<reference evidence="1" key="2">
    <citation type="submission" date="2013-05" db="EMBL/GenBank/DDBJ databases">
        <authorList>
            <person name="Carter J.-M."/>
            <person name="Baker S.C."/>
            <person name="Pink R."/>
            <person name="Carter D.R.F."/>
            <person name="Collins A."/>
            <person name="Tomlin J."/>
            <person name="Gibbs M."/>
            <person name="Breuker C.J."/>
        </authorList>
    </citation>
    <scope>NUCLEOTIDE SEQUENCE</scope>
    <source>
        <tissue evidence="1">Ovary</tissue>
    </source>
</reference>
<feature type="non-terminal residue" evidence="1">
    <location>
        <position position="72"/>
    </location>
</feature>
<proteinExistence type="predicted"/>
<evidence type="ECO:0000313" key="1">
    <source>
        <dbReference type="EMBL" id="JAA80986.1"/>
    </source>
</evidence>
<reference evidence="1" key="1">
    <citation type="journal article" date="2013" name="BMC Genomics">
        <title>Unscrambling butterfly oogenesis.</title>
        <authorList>
            <person name="Carter J.M."/>
            <person name="Baker S.C."/>
            <person name="Pink R."/>
            <person name="Carter D.R."/>
            <person name="Collins A."/>
            <person name="Tomlin J."/>
            <person name="Gibbs M."/>
            <person name="Breuker C.J."/>
        </authorList>
    </citation>
    <scope>NUCLEOTIDE SEQUENCE</scope>
    <source>
        <tissue evidence="1">Ovary</tissue>
    </source>
</reference>
<feature type="non-terminal residue" evidence="1">
    <location>
        <position position="1"/>
    </location>
</feature>
<dbReference type="EMBL" id="GAIX01011574">
    <property type="protein sequence ID" value="JAA80986.1"/>
    <property type="molecule type" value="Transcribed_RNA"/>
</dbReference>
<dbReference type="AlphaFoldDB" id="S4NQF3"/>
<name>S4NQF3_9NEOP</name>
<accession>S4NQF3</accession>
<protein>
    <submittedName>
        <fullName evidence="1">Uncharacterized protein</fullName>
    </submittedName>
</protein>
<organism evidence="1">
    <name type="scientific">Pararge aegeria</name>
    <name type="common">speckled wood butterfly</name>
    <dbReference type="NCBI Taxonomy" id="116150"/>
    <lineage>
        <taxon>Eukaryota</taxon>
        <taxon>Metazoa</taxon>
        <taxon>Ecdysozoa</taxon>
        <taxon>Arthropoda</taxon>
        <taxon>Hexapoda</taxon>
        <taxon>Insecta</taxon>
        <taxon>Pterygota</taxon>
        <taxon>Neoptera</taxon>
        <taxon>Endopterygota</taxon>
        <taxon>Lepidoptera</taxon>
        <taxon>Glossata</taxon>
        <taxon>Ditrysia</taxon>
        <taxon>Papilionoidea</taxon>
        <taxon>Nymphalidae</taxon>
        <taxon>Satyrinae</taxon>
        <taxon>Satyrini</taxon>
        <taxon>Parargina</taxon>
        <taxon>Pararge</taxon>
    </lineage>
</organism>
<sequence length="72" mass="8159">RFSCYVRIWLTKIIIHTQSSWRGAVCPSSAVPAVVSMISITVESYSYNNLCLYVYHAIQLTRAYVAAPDSTW</sequence>